<feature type="compositionally biased region" description="Basic and acidic residues" evidence="2">
    <location>
        <begin position="466"/>
        <end position="484"/>
    </location>
</feature>
<dbReference type="CDD" id="cd16980">
    <property type="entry name" value="VHS_Lsb5"/>
    <property type="match status" value="1"/>
</dbReference>
<dbReference type="InterPro" id="IPR008942">
    <property type="entry name" value="ENTH_VHS"/>
</dbReference>
<feature type="compositionally biased region" description="Acidic residues" evidence="2">
    <location>
        <begin position="452"/>
        <end position="465"/>
    </location>
</feature>
<dbReference type="GO" id="GO:0007015">
    <property type="term" value="P:actin filament organization"/>
    <property type="evidence" value="ECO:0007669"/>
    <property type="project" value="InterPro"/>
</dbReference>
<dbReference type="InterPro" id="IPR002014">
    <property type="entry name" value="VHS_dom"/>
</dbReference>
<evidence type="ECO:0000259" key="3">
    <source>
        <dbReference type="PROSITE" id="PS50179"/>
    </source>
</evidence>
<dbReference type="GO" id="GO:0007034">
    <property type="term" value="P:vacuolar transport"/>
    <property type="evidence" value="ECO:0007669"/>
    <property type="project" value="UniProtKB-ARBA"/>
</dbReference>
<dbReference type="PANTHER" id="PTHR47789">
    <property type="entry name" value="LAS SEVENTEEN-BINDING PROTEIN 5"/>
    <property type="match status" value="1"/>
</dbReference>
<dbReference type="InterPro" id="IPR038425">
    <property type="entry name" value="GAT_sf"/>
</dbReference>
<dbReference type="PANTHER" id="PTHR47789:SF1">
    <property type="entry name" value="LAS SEVENTEEN-BINDING PROTEIN 5"/>
    <property type="match status" value="1"/>
</dbReference>
<feature type="region of interest" description="Disordered" evidence="2">
    <location>
        <begin position="410"/>
        <end position="484"/>
    </location>
</feature>
<evidence type="ECO:0000256" key="2">
    <source>
        <dbReference type="SAM" id="MobiDB-lite"/>
    </source>
</evidence>
<dbReference type="SUPFAM" id="SSF48464">
    <property type="entry name" value="ENTH/VHS domain"/>
    <property type="match status" value="1"/>
</dbReference>
<dbReference type="PROSITE" id="PS50179">
    <property type="entry name" value="VHS"/>
    <property type="match status" value="1"/>
</dbReference>
<sequence length="484" mass="54153">MIPFCSHDLDVNLLRPIRSKLASKPKEELGVRAAQISSGDVKTPALNRRIRELFNRVTKLTLLFVHQKKPYSAVTVSVENLTSEQYEEDDLSGIPDLVEAIKLQATGPAEAARAIRKKLKYGNVHRQIRALTLLDGLIQNAGARFQLTFADEMLLERLRVCGTSDLSDPLVRDKCKVLFRSWATEYKNVRGLERIAALYKELPRRKRVVTQDQSKVLRETEQNPFEDDEDEFPPPAPAPASAPGNSRNTSLSQLGQSSRTSNSIFNLSAPITASKKAAKKDKDKKGGKKKSKPFNLEAEKDTMKNCIAEASVASTNLLNALRLINREKEQISENQAAVHHFDICKLLRRKILRYIQLVEAEQWLGALLHANDELVTALMTFEQLDRSIDADSDSDDELAEQANLYNKVTSGKGKETDVSQQFAGLKIDRKGSSPEQRPPPPPRPAQPPPAADEGDDYPSEDEDDPFADRNELNTPAVEKDEPRW</sequence>
<dbReference type="SMART" id="SM00288">
    <property type="entry name" value="VHS"/>
    <property type="match status" value="1"/>
</dbReference>
<dbReference type="Pfam" id="PF00790">
    <property type="entry name" value="VHS"/>
    <property type="match status" value="1"/>
</dbReference>
<proteinExistence type="predicted"/>
<name>A0A559M3V2_9HELO</name>
<reference evidence="4 5" key="1">
    <citation type="submission" date="2018-05" db="EMBL/GenBank/DDBJ databases">
        <title>Genome sequencing and assembly of the regulated plant pathogen Lachnellula willkommii and related sister species for the development of diagnostic species identification markers.</title>
        <authorList>
            <person name="Giroux E."/>
            <person name="Bilodeau G."/>
        </authorList>
    </citation>
    <scope>NUCLEOTIDE SEQUENCE [LARGE SCALE GENOMIC DNA]</scope>
    <source>
        <strain evidence="4 5">CBS 172.35</strain>
    </source>
</reference>
<dbReference type="GO" id="GO:0006897">
    <property type="term" value="P:endocytosis"/>
    <property type="evidence" value="ECO:0007669"/>
    <property type="project" value="InterPro"/>
</dbReference>
<comment type="subunit">
    <text evidence="1">Component of the ESCRT-0 complex composed of HSE1 and VPS27.</text>
</comment>
<keyword evidence="5" id="KW-1185">Reference proteome</keyword>
<feature type="region of interest" description="Disordered" evidence="2">
    <location>
        <begin position="275"/>
        <end position="297"/>
    </location>
</feature>
<comment type="caution">
    <text evidence="4">The sequence shown here is derived from an EMBL/GenBank/DDBJ whole genome shotgun (WGS) entry which is preliminary data.</text>
</comment>
<dbReference type="Gene3D" id="1.20.58.160">
    <property type="match status" value="1"/>
</dbReference>
<feature type="domain" description="VHS" evidence="3">
    <location>
        <begin position="81"/>
        <end position="210"/>
    </location>
</feature>
<feature type="compositionally biased region" description="Pro residues" evidence="2">
    <location>
        <begin position="436"/>
        <end position="450"/>
    </location>
</feature>
<evidence type="ECO:0000313" key="5">
    <source>
        <dbReference type="Proteomes" id="UP000315522"/>
    </source>
</evidence>
<dbReference type="AlphaFoldDB" id="A0A559M3V2"/>
<dbReference type="GO" id="GO:0043130">
    <property type="term" value="F:ubiquitin binding"/>
    <property type="evidence" value="ECO:0007669"/>
    <property type="project" value="InterPro"/>
</dbReference>
<dbReference type="Proteomes" id="UP000315522">
    <property type="component" value="Unassembled WGS sequence"/>
</dbReference>
<feature type="region of interest" description="Disordered" evidence="2">
    <location>
        <begin position="209"/>
        <end position="260"/>
    </location>
</feature>
<evidence type="ECO:0000313" key="4">
    <source>
        <dbReference type="EMBL" id="TVY87634.1"/>
    </source>
</evidence>
<evidence type="ECO:0000256" key="1">
    <source>
        <dbReference type="ARBA" id="ARBA00011446"/>
    </source>
</evidence>
<dbReference type="InterPro" id="IPR045007">
    <property type="entry name" value="LSB5"/>
</dbReference>
<accession>A0A559M3V2</accession>
<dbReference type="GO" id="GO:0051666">
    <property type="term" value="P:actin cortical patch localization"/>
    <property type="evidence" value="ECO:0007669"/>
    <property type="project" value="TreeGrafter"/>
</dbReference>
<dbReference type="GO" id="GO:0035091">
    <property type="term" value="F:phosphatidylinositol binding"/>
    <property type="evidence" value="ECO:0007669"/>
    <property type="project" value="InterPro"/>
</dbReference>
<dbReference type="InterPro" id="IPR044103">
    <property type="entry name" value="GAT_LSB5"/>
</dbReference>
<dbReference type="EMBL" id="QGML01002272">
    <property type="protein sequence ID" value="TVY87634.1"/>
    <property type="molecule type" value="Genomic_DNA"/>
</dbReference>
<dbReference type="CDD" id="cd14232">
    <property type="entry name" value="GAT_LSB5"/>
    <property type="match status" value="1"/>
</dbReference>
<protein>
    <submittedName>
        <fullName evidence="4">Protein lsb5</fullName>
    </submittedName>
</protein>
<gene>
    <name evidence="4" type="primary">lsb5</name>
    <name evidence="4" type="ORF">LAWI1_G007825</name>
</gene>
<feature type="compositionally biased region" description="Polar residues" evidence="2">
    <location>
        <begin position="243"/>
        <end position="260"/>
    </location>
</feature>
<organism evidence="4 5">
    <name type="scientific">Lachnellula willkommii</name>
    <dbReference type="NCBI Taxonomy" id="215461"/>
    <lineage>
        <taxon>Eukaryota</taxon>
        <taxon>Fungi</taxon>
        <taxon>Dikarya</taxon>
        <taxon>Ascomycota</taxon>
        <taxon>Pezizomycotina</taxon>
        <taxon>Leotiomycetes</taxon>
        <taxon>Helotiales</taxon>
        <taxon>Lachnaceae</taxon>
        <taxon>Lachnellula</taxon>
    </lineage>
</organism>
<dbReference type="Gene3D" id="1.25.40.90">
    <property type="match status" value="1"/>
</dbReference>
<dbReference type="SUPFAM" id="SSF89009">
    <property type="entry name" value="GAT-like domain"/>
    <property type="match status" value="1"/>
</dbReference>
<dbReference type="GO" id="GO:0030479">
    <property type="term" value="C:actin cortical patch"/>
    <property type="evidence" value="ECO:0007669"/>
    <property type="project" value="TreeGrafter"/>
</dbReference>